<dbReference type="Proteomes" id="UP000886785">
    <property type="component" value="Unassembled WGS sequence"/>
</dbReference>
<gene>
    <name evidence="2" type="ORF">IAA54_10860</name>
</gene>
<feature type="region of interest" description="Disordered" evidence="1">
    <location>
        <begin position="82"/>
        <end position="104"/>
    </location>
</feature>
<accession>A0A9D1DS91</accession>
<reference evidence="2" key="1">
    <citation type="submission" date="2020-10" db="EMBL/GenBank/DDBJ databases">
        <authorList>
            <person name="Gilroy R."/>
        </authorList>
    </citation>
    <scope>NUCLEOTIDE SEQUENCE</scope>
    <source>
        <strain evidence="2">ChiSjej1B19-7085</strain>
    </source>
</reference>
<organism evidence="2 3">
    <name type="scientific">Candidatus Gallacutalibacter pullicola</name>
    <dbReference type="NCBI Taxonomy" id="2840830"/>
    <lineage>
        <taxon>Bacteria</taxon>
        <taxon>Bacillati</taxon>
        <taxon>Bacillota</taxon>
        <taxon>Clostridia</taxon>
        <taxon>Eubacteriales</taxon>
        <taxon>Candidatus Gallacutalibacter</taxon>
    </lineage>
</organism>
<evidence type="ECO:0000256" key="1">
    <source>
        <dbReference type="SAM" id="MobiDB-lite"/>
    </source>
</evidence>
<reference evidence="2" key="2">
    <citation type="journal article" date="2021" name="PeerJ">
        <title>Extensive microbial diversity within the chicken gut microbiome revealed by metagenomics and culture.</title>
        <authorList>
            <person name="Gilroy R."/>
            <person name="Ravi A."/>
            <person name="Getino M."/>
            <person name="Pursley I."/>
            <person name="Horton D.L."/>
            <person name="Alikhan N.F."/>
            <person name="Baker D."/>
            <person name="Gharbi K."/>
            <person name="Hall N."/>
            <person name="Watson M."/>
            <person name="Adriaenssens E.M."/>
            <person name="Foster-Nyarko E."/>
            <person name="Jarju S."/>
            <person name="Secka A."/>
            <person name="Antonio M."/>
            <person name="Oren A."/>
            <person name="Chaudhuri R.R."/>
            <person name="La Ragione R."/>
            <person name="Hildebrand F."/>
            <person name="Pallen M.J."/>
        </authorList>
    </citation>
    <scope>NUCLEOTIDE SEQUENCE</scope>
    <source>
        <strain evidence="2">ChiSjej1B19-7085</strain>
    </source>
</reference>
<proteinExistence type="predicted"/>
<evidence type="ECO:0000313" key="2">
    <source>
        <dbReference type="EMBL" id="HIR58155.1"/>
    </source>
</evidence>
<name>A0A9D1DS91_9FIRM</name>
<comment type="caution">
    <text evidence="2">The sequence shown here is derived from an EMBL/GenBank/DDBJ whole genome shotgun (WGS) entry which is preliminary data.</text>
</comment>
<dbReference type="AlphaFoldDB" id="A0A9D1DS91"/>
<sequence>MEFLFKHKIRDRGQLAAVRKNAEDKLAALVKQRQGLYRREPGSSQIAIFTGQIKQLRKTVRICKQIEIHSLEIEQRMQAARLEEQSRREKENRKKEKIFDRKER</sequence>
<dbReference type="EMBL" id="DVHF01000138">
    <property type="protein sequence ID" value="HIR58155.1"/>
    <property type="molecule type" value="Genomic_DNA"/>
</dbReference>
<evidence type="ECO:0000313" key="3">
    <source>
        <dbReference type="Proteomes" id="UP000886785"/>
    </source>
</evidence>
<protein>
    <submittedName>
        <fullName evidence="2">Uncharacterized protein</fullName>
    </submittedName>
</protein>